<gene>
    <name evidence="1" type="ORF">BKX93_06920</name>
</gene>
<dbReference type="GeneID" id="68840940"/>
<evidence type="ECO:0008006" key="3">
    <source>
        <dbReference type="Google" id="ProtNLM"/>
    </source>
</evidence>
<proteinExistence type="predicted"/>
<evidence type="ECO:0000313" key="1">
    <source>
        <dbReference type="EMBL" id="AOZ49752.1"/>
    </source>
</evidence>
<dbReference type="Proteomes" id="UP000178776">
    <property type="component" value="Chromosome"/>
</dbReference>
<accession>A0A1D9LER1</accession>
<name>A0A1D9LER1_9NEIS</name>
<protein>
    <recommendedName>
        <fullName evidence="3">TIGR02450 family Trp-rich protein</fullName>
    </recommendedName>
</protein>
<dbReference type="STRING" id="1108595.BKX93_06920"/>
<evidence type="ECO:0000313" key="2">
    <source>
        <dbReference type="Proteomes" id="UP000178776"/>
    </source>
</evidence>
<dbReference type="AlphaFoldDB" id="A0A1D9LER1"/>
<reference evidence="1 2" key="1">
    <citation type="submission" date="2016-10" db="EMBL/GenBank/DDBJ databases">
        <title>Chromobacterium muskegensis sp. nov., an insecticidal bacterium isolated from Sphagnum bogs.</title>
        <authorList>
            <person name="Sparks M.E."/>
            <person name="Blackburn M.B."/>
            <person name="Gundersen-Rindal D.E."/>
            <person name="Mitchell A."/>
            <person name="Farrar R."/>
            <person name="Kuhar D."/>
        </authorList>
    </citation>
    <scope>NUCLEOTIDE SEQUENCE [LARGE SCALE GENOMIC DNA]</scope>
    <source>
        <strain evidence="1 2">21-1</strain>
    </source>
</reference>
<organism evidence="1 2">
    <name type="scientific">Chromobacterium vaccinii</name>
    <dbReference type="NCBI Taxonomy" id="1108595"/>
    <lineage>
        <taxon>Bacteria</taxon>
        <taxon>Pseudomonadati</taxon>
        <taxon>Pseudomonadota</taxon>
        <taxon>Betaproteobacteria</taxon>
        <taxon>Neisseriales</taxon>
        <taxon>Chromobacteriaceae</taxon>
        <taxon>Chromobacterium</taxon>
    </lineage>
</organism>
<dbReference type="NCBIfam" id="TIGR02450">
    <property type="entry name" value="TIGR02450 family Trp-rich protein"/>
    <property type="match status" value="1"/>
</dbReference>
<dbReference type="Pfam" id="PF09493">
    <property type="entry name" value="DUF2389"/>
    <property type="match status" value="1"/>
</dbReference>
<dbReference type="RefSeq" id="WP_070979295.1">
    <property type="nucleotide sequence ID" value="NZ_CP017707.1"/>
</dbReference>
<sequence length="75" mass="8607">MATTRRLNPEKLLLSKWTAAAPRDKEKHFLVVALGRPMPDAAVETVTLEAVHTRRRQTMAWQALRDAGQWLQGWK</sequence>
<dbReference type="EMBL" id="CP017707">
    <property type="protein sequence ID" value="AOZ49752.1"/>
    <property type="molecule type" value="Genomic_DNA"/>
</dbReference>
<dbReference type="KEGG" id="cvc:BKX93_06920"/>
<dbReference type="InterPro" id="IPR012663">
    <property type="entry name" value="CHP02450_Tryp"/>
</dbReference>